<evidence type="ECO:0000256" key="9">
    <source>
        <dbReference type="HAMAP-Rule" id="MF_00920"/>
    </source>
</evidence>
<evidence type="ECO:0000256" key="4">
    <source>
        <dbReference type="ARBA" id="ARBA00022801"/>
    </source>
</evidence>
<dbReference type="PANTHER" id="PTHR43134">
    <property type="entry name" value="SIGNAL RECOGNITION PARTICLE RECEPTOR SUBUNIT ALPHA"/>
    <property type="match status" value="1"/>
</dbReference>
<keyword evidence="2 9" id="KW-0963">Cytoplasm</keyword>
<dbReference type="GO" id="GO:0005737">
    <property type="term" value="C:cytoplasm"/>
    <property type="evidence" value="ECO:0007669"/>
    <property type="project" value="UniProtKB-SubCell"/>
</dbReference>
<dbReference type="GO" id="GO:0003924">
    <property type="term" value="F:GTPase activity"/>
    <property type="evidence" value="ECO:0007669"/>
    <property type="project" value="UniProtKB-UniRule"/>
</dbReference>
<keyword evidence="4 9" id="KW-0378">Hydrolase</keyword>
<dbReference type="SUPFAM" id="SSF47364">
    <property type="entry name" value="Domain of the SRP/SRP receptor G-proteins"/>
    <property type="match status" value="1"/>
</dbReference>
<comment type="caution">
    <text evidence="11">The sequence shown here is derived from an EMBL/GenBank/DDBJ whole genome shotgun (WGS) entry which is preliminary data.</text>
</comment>
<dbReference type="InterPro" id="IPR000897">
    <property type="entry name" value="SRP54_GTPase_dom"/>
</dbReference>
<sequence>MLTEGKKRSFLGKLSRKIGDALMGRAAVDEEFLEELEEILITSDVGMDTTMKIVEMLREEIRSSNLSAPEDIKKCLSGIIERLIDKGAAHTLCQETPLVILMIGINGGGKTTTIGKLAHRLRNRGKTVMLAAADTFRAAAAEQLSIWGERAGINVIRHGEGADPSAVIYDAIQSAKAKGIDVLICDTAGRLQNKKNLMDELEKMNRVIGREFPEAARENLLVLDATTGKNAVSQVKEFGEAADITGIVLTKMDGTAKGGIVITIADEFDMPVKFIGVGEGIDDLKEFEPAEFAEGITYE</sequence>
<dbReference type="NCBIfam" id="TIGR00064">
    <property type="entry name" value="ftsY"/>
    <property type="match status" value="1"/>
</dbReference>
<dbReference type="AlphaFoldDB" id="A0A9D1N4S0"/>
<keyword evidence="6 9" id="KW-0472">Membrane</keyword>
<feature type="domain" description="SRP54-type proteins GTP-binding" evidence="10">
    <location>
        <begin position="271"/>
        <end position="284"/>
    </location>
</feature>
<dbReference type="Gene3D" id="1.20.120.140">
    <property type="entry name" value="Signal recognition particle SRP54, nucleotide-binding domain"/>
    <property type="match status" value="1"/>
</dbReference>
<dbReference type="SMART" id="SM00962">
    <property type="entry name" value="SRP54"/>
    <property type="match status" value="1"/>
</dbReference>
<feature type="binding site" evidence="9">
    <location>
        <begin position="104"/>
        <end position="111"/>
    </location>
    <ligand>
        <name>GTP</name>
        <dbReference type="ChEBI" id="CHEBI:37565"/>
    </ligand>
</feature>
<comment type="function">
    <text evidence="9">Involved in targeting and insertion of nascent membrane proteins into the cytoplasmic membrane. Acts as a receptor for the complex formed by the signal recognition particle (SRP) and the ribosome-nascent chain (RNC).</text>
</comment>
<dbReference type="PROSITE" id="PS00300">
    <property type="entry name" value="SRP54"/>
    <property type="match status" value="1"/>
</dbReference>
<dbReference type="FunFam" id="3.40.50.300:FF:000053">
    <property type="entry name" value="Signal recognition particle receptor FtsY"/>
    <property type="match status" value="1"/>
</dbReference>
<evidence type="ECO:0000313" key="11">
    <source>
        <dbReference type="EMBL" id="HIU95129.1"/>
    </source>
</evidence>
<dbReference type="GO" id="GO:0005886">
    <property type="term" value="C:plasma membrane"/>
    <property type="evidence" value="ECO:0007669"/>
    <property type="project" value="UniProtKB-SubCell"/>
</dbReference>
<evidence type="ECO:0000259" key="10">
    <source>
        <dbReference type="PROSITE" id="PS00300"/>
    </source>
</evidence>
<dbReference type="Pfam" id="PF02881">
    <property type="entry name" value="SRP54_N"/>
    <property type="match status" value="1"/>
</dbReference>
<evidence type="ECO:0000313" key="12">
    <source>
        <dbReference type="Proteomes" id="UP000824130"/>
    </source>
</evidence>
<reference evidence="11" key="2">
    <citation type="journal article" date="2021" name="PeerJ">
        <title>Extensive microbial diversity within the chicken gut microbiome revealed by metagenomics and culture.</title>
        <authorList>
            <person name="Gilroy R."/>
            <person name="Ravi A."/>
            <person name="Getino M."/>
            <person name="Pursley I."/>
            <person name="Horton D.L."/>
            <person name="Alikhan N.F."/>
            <person name="Baker D."/>
            <person name="Gharbi K."/>
            <person name="Hall N."/>
            <person name="Watson M."/>
            <person name="Adriaenssens E.M."/>
            <person name="Foster-Nyarko E."/>
            <person name="Jarju S."/>
            <person name="Secka A."/>
            <person name="Antonio M."/>
            <person name="Oren A."/>
            <person name="Chaudhuri R.R."/>
            <person name="La Ragione R."/>
            <person name="Hildebrand F."/>
            <person name="Pallen M.J."/>
        </authorList>
    </citation>
    <scope>NUCLEOTIDE SEQUENCE</scope>
    <source>
        <strain evidence="11">ChiSjej4B22-8349</strain>
    </source>
</reference>
<dbReference type="EC" id="3.6.5.4" evidence="9"/>
<dbReference type="CDD" id="cd17874">
    <property type="entry name" value="FtsY"/>
    <property type="match status" value="1"/>
</dbReference>
<dbReference type="EMBL" id="DVOB01000006">
    <property type="protein sequence ID" value="HIU95129.1"/>
    <property type="molecule type" value="Genomic_DNA"/>
</dbReference>
<keyword evidence="1 9" id="KW-1003">Cell membrane</keyword>
<evidence type="ECO:0000256" key="6">
    <source>
        <dbReference type="ARBA" id="ARBA00023136"/>
    </source>
</evidence>
<evidence type="ECO:0000256" key="7">
    <source>
        <dbReference type="ARBA" id="ARBA00023170"/>
    </source>
</evidence>
<dbReference type="InterPro" id="IPR004390">
    <property type="entry name" value="SR_rcpt_FtsY"/>
</dbReference>
<dbReference type="HAMAP" id="MF_00920">
    <property type="entry name" value="FtsY"/>
    <property type="match status" value="1"/>
</dbReference>
<evidence type="ECO:0000256" key="5">
    <source>
        <dbReference type="ARBA" id="ARBA00023134"/>
    </source>
</evidence>
<dbReference type="PANTHER" id="PTHR43134:SF1">
    <property type="entry name" value="SIGNAL RECOGNITION PARTICLE RECEPTOR SUBUNIT ALPHA"/>
    <property type="match status" value="1"/>
</dbReference>
<evidence type="ECO:0000256" key="8">
    <source>
        <dbReference type="ARBA" id="ARBA00048027"/>
    </source>
</evidence>
<feature type="binding site" evidence="9">
    <location>
        <begin position="186"/>
        <end position="190"/>
    </location>
    <ligand>
        <name>GTP</name>
        <dbReference type="ChEBI" id="CHEBI:37565"/>
    </ligand>
</feature>
<dbReference type="GO" id="GO:0006614">
    <property type="term" value="P:SRP-dependent cotranslational protein targeting to membrane"/>
    <property type="evidence" value="ECO:0007669"/>
    <property type="project" value="InterPro"/>
</dbReference>
<dbReference type="InterPro" id="IPR036225">
    <property type="entry name" value="SRP/SRP_N"/>
</dbReference>
<dbReference type="SUPFAM" id="SSF52540">
    <property type="entry name" value="P-loop containing nucleoside triphosphate hydrolases"/>
    <property type="match status" value="1"/>
</dbReference>
<dbReference type="Proteomes" id="UP000824130">
    <property type="component" value="Unassembled WGS sequence"/>
</dbReference>
<dbReference type="InterPro" id="IPR013822">
    <property type="entry name" value="Signal_recog_particl_SRP54_hlx"/>
</dbReference>
<dbReference type="SMART" id="SM00382">
    <property type="entry name" value="AAA"/>
    <property type="match status" value="1"/>
</dbReference>
<feature type="binding site" evidence="9">
    <location>
        <begin position="250"/>
        <end position="253"/>
    </location>
    <ligand>
        <name>GTP</name>
        <dbReference type="ChEBI" id="CHEBI:37565"/>
    </ligand>
</feature>
<accession>A0A9D1N4S0</accession>
<dbReference type="SMART" id="SM00963">
    <property type="entry name" value="SRP54_N"/>
    <property type="match status" value="1"/>
</dbReference>
<dbReference type="InterPro" id="IPR003593">
    <property type="entry name" value="AAA+_ATPase"/>
</dbReference>
<evidence type="ECO:0000256" key="1">
    <source>
        <dbReference type="ARBA" id="ARBA00022475"/>
    </source>
</evidence>
<dbReference type="GO" id="GO:0005525">
    <property type="term" value="F:GTP binding"/>
    <property type="evidence" value="ECO:0007669"/>
    <property type="project" value="UniProtKB-UniRule"/>
</dbReference>
<keyword evidence="3 9" id="KW-0547">Nucleotide-binding</keyword>
<dbReference type="Pfam" id="PF00448">
    <property type="entry name" value="SRP54"/>
    <property type="match status" value="1"/>
</dbReference>
<keyword evidence="7 9" id="KW-0675">Receptor</keyword>
<reference evidence="11" key="1">
    <citation type="submission" date="2020-10" db="EMBL/GenBank/DDBJ databases">
        <authorList>
            <person name="Gilroy R."/>
        </authorList>
    </citation>
    <scope>NUCLEOTIDE SEQUENCE</scope>
    <source>
        <strain evidence="11">ChiSjej4B22-8349</strain>
    </source>
</reference>
<dbReference type="GO" id="GO:0005047">
    <property type="term" value="F:signal recognition particle binding"/>
    <property type="evidence" value="ECO:0007669"/>
    <property type="project" value="TreeGrafter"/>
</dbReference>
<proteinExistence type="inferred from homology"/>
<dbReference type="Gene3D" id="3.40.50.300">
    <property type="entry name" value="P-loop containing nucleotide triphosphate hydrolases"/>
    <property type="match status" value="1"/>
</dbReference>
<comment type="catalytic activity">
    <reaction evidence="8 9">
        <text>GTP + H2O = GDP + phosphate + H(+)</text>
        <dbReference type="Rhea" id="RHEA:19669"/>
        <dbReference type="ChEBI" id="CHEBI:15377"/>
        <dbReference type="ChEBI" id="CHEBI:15378"/>
        <dbReference type="ChEBI" id="CHEBI:37565"/>
        <dbReference type="ChEBI" id="CHEBI:43474"/>
        <dbReference type="ChEBI" id="CHEBI:58189"/>
        <dbReference type="EC" id="3.6.5.4"/>
    </reaction>
</comment>
<comment type="subunit">
    <text evidence="9">Part of the signal recognition particle protein translocation system, which is composed of SRP and FtsY.</text>
</comment>
<evidence type="ECO:0000256" key="3">
    <source>
        <dbReference type="ARBA" id="ARBA00022741"/>
    </source>
</evidence>
<comment type="similarity">
    <text evidence="9">Belongs to the GTP-binding SRP family. FtsY subfamily.</text>
</comment>
<dbReference type="InterPro" id="IPR027417">
    <property type="entry name" value="P-loop_NTPase"/>
</dbReference>
<comment type="subcellular location">
    <subcellularLocation>
        <location evidence="9">Cell membrane</location>
        <topology evidence="9">Peripheral membrane protein</topology>
        <orientation evidence="9">Cytoplasmic side</orientation>
    </subcellularLocation>
    <subcellularLocation>
        <location evidence="9">Cytoplasm</location>
    </subcellularLocation>
</comment>
<name>A0A9D1N4S0_9FIRM</name>
<keyword evidence="5 9" id="KW-0342">GTP-binding</keyword>
<evidence type="ECO:0000256" key="2">
    <source>
        <dbReference type="ARBA" id="ARBA00022490"/>
    </source>
</evidence>
<dbReference type="InterPro" id="IPR042101">
    <property type="entry name" value="SRP54_N_sf"/>
</dbReference>
<protein>
    <recommendedName>
        <fullName evidence="9">Signal recognition particle receptor FtsY</fullName>
        <shortName evidence="9">SRP receptor</shortName>
        <ecNumber evidence="9">3.6.5.4</ecNumber>
    </recommendedName>
</protein>
<organism evidence="11 12">
    <name type="scientific">Candidatus Allocopromorpha excrementipullorum</name>
    <dbReference type="NCBI Taxonomy" id="2840743"/>
    <lineage>
        <taxon>Bacteria</taxon>
        <taxon>Bacillati</taxon>
        <taxon>Bacillota</taxon>
        <taxon>Clostridia</taxon>
        <taxon>Eubacteriales</taxon>
        <taxon>Eubacteriaceae</taxon>
        <taxon>Eubacteriaceae incertae sedis</taxon>
        <taxon>Candidatus Allocopromorpha</taxon>
    </lineage>
</organism>
<gene>
    <name evidence="9 11" type="primary">ftsY</name>
    <name evidence="11" type="ORF">IAD25_00265</name>
</gene>